<dbReference type="Pfam" id="PF22278">
    <property type="entry name" value="DUF6958"/>
    <property type="match status" value="1"/>
</dbReference>
<proteinExistence type="predicted"/>
<name>A0A934USN5_9BURK</name>
<gene>
    <name evidence="1" type="ORF">I8E28_15855</name>
</gene>
<dbReference type="InterPro" id="IPR054233">
    <property type="entry name" value="DUF6958"/>
</dbReference>
<dbReference type="Proteomes" id="UP000617041">
    <property type="component" value="Unassembled WGS sequence"/>
</dbReference>
<keyword evidence="2" id="KW-1185">Reference proteome</keyword>
<dbReference type="EMBL" id="JAEDAO010000001">
    <property type="protein sequence ID" value="MBK0394076.1"/>
    <property type="molecule type" value="Genomic_DNA"/>
</dbReference>
<accession>A0A934USN5</accession>
<protein>
    <submittedName>
        <fullName evidence="1">Uncharacterized protein</fullName>
    </submittedName>
</protein>
<comment type="caution">
    <text evidence="1">The sequence shown here is derived from an EMBL/GenBank/DDBJ whole genome shotgun (WGS) entry which is preliminary data.</text>
</comment>
<dbReference type="AlphaFoldDB" id="A0A934USN5"/>
<sequence length="94" mass="10606">MPTPRPARTLVRGKQWTARKSIDTAKFEAIAGAILASLDTKPVPFGELSARVERLLPRFDGSVSWYTITCVRELEVRGQVVRQENPVRYHLSGR</sequence>
<organism evidence="1 2">
    <name type="scientific">Ramlibacter algicola</name>
    <dbReference type="NCBI Taxonomy" id="2795217"/>
    <lineage>
        <taxon>Bacteria</taxon>
        <taxon>Pseudomonadati</taxon>
        <taxon>Pseudomonadota</taxon>
        <taxon>Betaproteobacteria</taxon>
        <taxon>Burkholderiales</taxon>
        <taxon>Comamonadaceae</taxon>
        <taxon>Ramlibacter</taxon>
    </lineage>
</organism>
<evidence type="ECO:0000313" key="2">
    <source>
        <dbReference type="Proteomes" id="UP000617041"/>
    </source>
</evidence>
<reference evidence="1" key="1">
    <citation type="submission" date="2020-12" db="EMBL/GenBank/DDBJ databases">
        <title>Ramlibacter sp. nov., isolated from a freshwater alga, Cryptomonas.</title>
        <authorList>
            <person name="Kim H.M."/>
            <person name="Jeon C.O."/>
        </authorList>
    </citation>
    <scope>NUCLEOTIDE SEQUENCE</scope>
    <source>
        <strain evidence="1">CrO1</strain>
    </source>
</reference>
<dbReference type="RefSeq" id="WP_200789049.1">
    <property type="nucleotide sequence ID" value="NZ_JAEDAO010000001.1"/>
</dbReference>
<evidence type="ECO:0000313" key="1">
    <source>
        <dbReference type="EMBL" id="MBK0394076.1"/>
    </source>
</evidence>